<proteinExistence type="predicted"/>
<dbReference type="RefSeq" id="WP_345024849.1">
    <property type="nucleotide sequence ID" value="NZ_BAABDO010000143.1"/>
</dbReference>
<sequence>MIGKVIRGDRADGLLRYLYGPGADEEHRDPHLVASWSGQEDDPARVGESELRRLAALLEQPVRVLEHERGRRVNDPVWHYPVRAAPTDRLLSDGQWADIARRIVAAAGIAQPGDIGACRWIAVRHAEDHIHIVATLARVDGAPFDHHNDALRVRAEILRIEREYGLRPTAPADRTARRPPSRKELGKARRLGMDVPVREALQRHVRDAAIAARSEREFFALLEAKGLRVRQNLNSTGDIVGYAVAMPGDRNATGEPIWYSGAKLAPDLSLPRVRARIREHAQAVAARKPSGHAGTAASPEQHAQAWERAAAAVHQAARVLPGADDADGAAILAALTDMLSAAAERAPATVRPQLQAAARAFERAGLAPKFERHARQAAADLRIAAQGLTAAGRALASGRDAAAVFVFIASAIAATVAAYHWYRARGWNLQAEAAQLANAHLRTALGLKTVNDSPAAPYDSEAAHRPQLRDAVRAALGGRAEEVLNDPAWPALAAVLRQAEQAGHPAATVLAEVAAERSLRDADSVAAVLTWRVQRWLTRTASSDSTTDTAADQQIVQPRAEQGQPTAGERHSTAAQPPENAPERHDKPNESAVQRDERSDDPAARPERLIQAAVRYAQAVRAVAGRDADAVLNDPAWTVLIGVLQDAEAAGYTAEHVLSQATRAAQGHQEGQQRKEQSGQGEEGQKQAQAGVPQSAAAVLAWGVRQYLTSAQQQRPKPPPPTPPSAQRHQRSARSPSRGPSRRGR</sequence>
<feature type="compositionally biased region" description="Basic and acidic residues" evidence="1">
    <location>
        <begin position="581"/>
        <end position="604"/>
    </location>
</feature>
<feature type="domain" description="MobA/VirD2-like nuclease" evidence="2">
    <location>
        <begin position="68"/>
        <end position="166"/>
    </location>
</feature>
<reference evidence="4" key="1">
    <citation type="journal article" date="2019" name="Int. J. Syst. Evol. Microbiol.">
        <title>The Global Catalogue of Microorganisms (GCM) 10K type strain sequencing project: providing services to taxonomists for standard genome sequencing and annotation.</title>
        <authorList>
            <consortium name="The Broad Institute Genomics Platform"/>
            <consortium name="The Broad Institute Genome Sequencing Center for Infectious Disease"/>
            <person name="Wu L."/>
            <person name="Ma J."/>
        </authorList>
    </citation>
    <scope>NUCLEOTIDE SEQUENCE [LARGE SCALE GENOMIC DNA]</scope>
    <source>
        <strain evidence="4">JCM 17316</strain>
    </source>
</reference>
<feature type="region of interest" description="Disordered" evidence="1">
    <location>
        <begin position="707"/>
        <end position="745"/>
    </location>
</feature>
<protein>
    <submittedName>
        <fullName evidence="3">Relaxase/mobilization nuclease domain-containing protein</fullName>
    </submittedName>
</protein>
<dbReference type="Pfam" id="PF03432">
    <property type="entry name" value="Relaxase"/>
    <property type="match status" value="1"/>
</dbReference>
<feature type="region of interest" description="Disordered" evidence="1">
    <location>
        <begin position="540"/>
        <end position="604"/>
    </location>
</feature>
<evidence type="ECO:0000313" key="3">
    <source>
        <dbReference type="EMBL" id="GAA4156421.1"/>
    </source>
</evidence>
<dbReference type="EMBL" id="BAABDO010000143">
    <property type="protein sequence ID" value="GAA4156421.1"/>
    <property type="molecule type" value="Genomic_DNA"/>
</dbReference>
<dbReference type="InterPro" id="IPR005094">
    <property type="entry name" value="Endonuclease_MobA/VirD2"/>
</dbReference>
<evidence type="ECO:0000256" key="1">
    <source>
        <dbReference type="SAM" id="MobiDB-lite"/>
    </source>
</evidence>
<feature type="region of interest" description="Disordered" evidence="1">
    <location>
        <begin position="662"/>
        <end position="694"/>
    </location>
</feature>
<evidence type="ECO:0000313" key="4">
    <source>
        <dbReference type="Proteomes" id="UP001500266"/>
    </source>
</evidence>
<evidence type="ECO:0000259" key="2">
    <source>
        <dbReference type="Pfam" id="PF03432"/>
    </source>
</evidence>
<comment type="caution">
    <text evidence="3">The sequence shown here is derived from an EMBL/GenBank/DDBJ whole genome shotgun (WGS) entry which is preliminary data.</text>
</comment>
<dbReference type="Proteomes" id="UP001500266">
    <property type="component" value="Unassembled WGS sequence"/>
</dbReference>
<keyword evidence="4" id="KW-1185">Reference proteome</keyword>
<feature type="compositionally biased region" description="Low complexity" evidence="1">
    <location>
        <begin position="540"/>
        <end position="552"/>
    </location>
</feature>
<organism evidence="3 4">
    <name type="scientific">Actinomadura keratinilytica</name>
    <dbReference type="NCBI Taxonomy" id="547461"/>
    <lineage>
        <taxon>Bacteria</taxon>
        <taxon>Bacillati</taxon>
        <taxon>Actinomycetota</taxon>
        <taxon>Actinomycetes</taxon>
        <taxon>Streptosporangiales</taxon>
        <taxon>Thermomonosporaceae</taxon>
        <taxon>Actinomadura</taxon>
    </lineage>
</organism>
<gene>
    <name evidence="3" type="ORF">GCM10022416_57560</name>
</gene>
<feature type="region of interest" description="Disordered" evidence="1">
    <location>
        <begin position="168"/>
        <end position="188"/>
    </location>
</feature>
<name>A0ABP7ZFV3_9ACTN</name>
<accession>A0ABP7ZFV3</accession>